<dbReference type="PATRIC" id="fig|1279009.4.peg.3749"/>
<dbReference type="InterPro" id="IPR023614">
    <property type="entry name" value="Porin_dom_sf"/>
</dbReference>
<reference evidence="1 2" key="1">
    <citation type="journal article" date="2013" name="Genome Announc.">
        <title>Draft Genome Sequence of Cesiribacter andamanensis Strain AMV16T, Isolated from a Soil Sample from a Mud Volcano in the Andaman Islands, India.</title>
        <authorList>
            <person name="Shivaji S."/>
            <person name="Ara S."/>
            <person name="Begum Z."/>
            <person name="Srinivas T.N."/>
            <person name="Singh A."/>
            <person name="Kumar Pinnaka A."/>
        </authorList>
    </citation>
    <scope>NUCLEOTIDE SEQUENCE [LARGE SCALE GENOMIC DNA]</scope>
    <source>
        <strain evidence="1 2">AMV16</strain>
    </source>
</reference>
<keyword evidence="2" id="KW-1185">Reference proteome</keyword>
<evidence type="ECO:0008006" key="3">
    <source>
        <dbReference type="Google" id="ProtNLM"/>
    </source>
</evidence>
<evidence type="ECO:0000313" key="2">
    <source>
        <dbReference type="Proteomes" id="UP000011910"/>
    </source>
</evidence>
<sequence length="112" mass="13154">MGRGPEFNKETDAIEVQNLHGGYATLSYLQKIGEQTLIPFTRLQYYDGGKKHELDARSYRVRELELGVEWEPVDAFELVVMYTFSSRRFEDFVNQDNLQEGRLLRMQAQINF</sequence>
<dbReference type="STRING" id="1279009.ADICEAN_03705"/>
<dbReference type="AlphaFoldDB" id="M7NH95"/>
<protein>
    <recommendedName>
        <fullName evidence="3">Phosphate-selective porin</fullName>
    </recommendedName>
</protein>
<dbReference type="Gene3D" id="2.40.160.10">
    <property type="entry name" value="Porin"/>
    <property type="match status" value="1"/>
</dbReference>
<gene>
    <name evidence="1" type="ORF">ADICEAN_03705</name>
</gene>
<dbReference type="EMBL" id="AODQ01000138">
    <property type="protein sequence ID" value="EMR01180.1"/>
    <property type="molecule type" value="Genomic_DNA"/>
</dbReference>
<evidence type="ECO:0000313" key="1">
    <source>
        <dbReference type="EMBL" id="EMR01180.1"/>
    </source>
</evidence>
<dbReference type="Proteomes" id="UP000011910">
    <property type="component" value="Unassembled WGS sequence"/>
</dbReference>
<dbReference type="eggNOG" id="COG3746">
    <property type="taxonomic scope" value="Bacteria"/>
</dbReference>
<name>M7NH95_9BACT</name>
<comment type="caution">
    <text evidence="1">The sequence shown here is derived from an EMBL/GenBank/DDBJ whole genome shotgun (WGS) entry which is preliminary data.</text>
</comment>
<proteinExistence type="predicted"/>
<organism evidence="1 2">
    <name type="scientific">Cesiribacter andamanensis AMV16</name>
    <dbReference type="NCBI Taxonomy" id="1279009"/>
    <lineage>
        <taxon>Bacteria</taxon>
        <taxon>Pseudomonadati</taxon>
        <taxon>Bacteroidota</taxon>
        <taxon>Cytophagia</taxon>
        <taxon>Cytophagales</taxon>
        <taxon>Cesiribacteraceae</taxon>
        <taxon>Cesiribacter</taxon>
    </lineage>
</organism>
<accession>M7NH95</accession>